<organism evidence="2">
    <name type="scientific">Glycine soja</name>
    <name type="common">Wild soybean</name>
    <dbReference type="NCBI Taxonomy" id="3848"/>
    <lineage>
        <taxon>Eukaryota</taxon>
        <taxon>Viridiplantae</taxon>
        <taxon>Streptophyta</taxon>
        <taxon>Embryophyta</taxon>
        <taxon>Tracheophyta</taxon>
        <taxon>Spermatophyta</taxon>
        <taxon>Magnoliopsida</taxon>
        <taxon>eudicotyledons</taxon>
        <taxon>Gunneridae</taxon>
        <taxon>Pentapetalae</taxon>
        <taxon>rosids</taxon>
        <taxon>fabids</taxon>
        <taxon>Fabales</taxon>
        <taxon>Fabaceae</taxon>
        <taxon>Papilionoideae</taxon>
        <taxon>50 kb inversion clade</taxon>
        <taxon>NPAAA clade</taxon>
        <taxon>indigoferoid/millettioid clade</taxon>
        <taxon>Phaseoleae</taxon>
        <taxon>Glycine</taxon>
        <taxon>Glycine subgen. Soja</taxon>
    </lineage>
</organism>
<evidence type="ECO:0000256" key="1">
    <source>
        <dbReference type="SAM" id="MobiDB-lite"/>
    </source>
</evidence>
<gene>
    <name evidence="2" type="ORF">glysoja_042718</name>
</gene>
<accession>A0A0B2S3T8</accession>
<name>A0A0B2S3T8_GLYSO</name>
<reference evidence="2" key="1">
    <citation type="submission" date="2014-07" db="EMBL/GenBank/DDBJ databases">
        <title>Identification of a novel salt tolerance gene in wild soybean by whole-genome sequencing.</title>
        <authorList>
            <person name="Lam H.-M."/>
            <person name="Qi X."/>
            <person name="Li M.-W."/>
            <person name="Liu X."/>
            <person name="Xie M."/>
            <person name="Ni M."/>
            <person name="Xu X."/>
        </authorList>
    </citation>
    <scope>NUCLEOTIDE SEQUENCE [LARGE SCALE GENOMIC DNA]</scope>
    <source>
        <tissue evidence="2">Root</tissue>
    </source>
</reference>
<feature type="region of interest" description="Disordered" evidence="1">
    <location>
        <begin position="45"/>
        <end position="67"/>
    </location>
</feature>
<dbReference type="EMBL" id="KN645198">
    <property type="protein sequence ID" value="KHN41396.1"/>
    <property type="molecule type" value="Genomic_DNA"/>
</dbReference>
<protein>
    <submittedName>
        <fullName evidence="2">Uncharacterized protein</fullName>
    </submittedName>
</protein>
<dbReference type="AlphaFoldDB" id="A0A0B2S3T8"/>
<sequence length="67" mass="7401">MLFAKTTIVVLGDLANTLGSNTGPLIQQKAETILTQTDFVHKEFMPLQEEGGQDDDIVQSKYDSDED</sequence>
<evidence type="ECO:0000313" key="2">
    <source>
        <dbReference type="EMBL" id="KHN41396.1"/>
    </source>
</evidence>
<dbReference type="Proteomes" id="UP000053555">
    <property type="component" value="Unassembled WGS sequence"/>
</dbReference>
<proteinExistence type="predicted"/>